<feature type="signal peptide" evidence="1">
    <location>
        <begin position="1"/>
        <end position="23"/>
    </location>
</feature>
<sequence>MKKIVSLVAAAAITLGISNVAFAKDGFNVSRLYGADRYKTSISISNNFNSGTVQNIIIASGKDFPDALAGSVLSKKLNAPIVLAGGTVNDSADSIQYIKDHLDKNGTIYLLGGTASISNEFVDYMKNQGYNNFVRLGGKDRFDTNKYIVNSMNVEKGTPVVIANAYGFADALSVSSIAAQKGYPIIMTSTSSLSDEAKDMIKNIEPSQVYIIGGYASVGDNVVNQIKGMLPSLSNDKIIKLAGQDRYETSLSVCKHFNLDTGTAVIANGENFPDALSGSALASKLNAPIVLVDGQDITKQKDYIYGGNFKNIVLLGGYGSVDFPVEYLLKGSEYITQEERDYINKLTEYCDSYKTESTKAESYFQDVMNKVTSEDMLAGFENPDTMMSTLDKFIELYKGCSSAMDTYKQNLVSLRDKASSLQAPNGIEALKQSYINNINLDIQSADKASTLLNSYVNAFSSFRDAVNSGDESKIEEAVRNLQSVGSSSLEELNSLKGGDQGINALKEKLVKIKSNMD</sequence>
<accession>A0A934I264</accession>
<keyword evidence="1" id="KW-0732">Signal</keyword>
<protein>
    <submittedName>
        <fullName evidence="2">Cell wall-binding repeat-containing protein</fullName>
    </submittedName>
</protein>
<dbReference type="PANTHER" id="PTHR30032:SF8">
    <property type="entry name" value="GERMINATION-SPECIFIC N-ACETYLMURAMOYL-L-ALANINE AMIDASE"/>
    <property type="match status" value="1"/>
</dbReference>
<dbReference type="InterPro" id="IPR051922">
    <property type="entry name" value="Bact_Sporulation_Assoc"/>
</dbReference>
<evidence type="ECO:0000313" key="2">
    <source>
        <dbReference type="EMBL" id="MBI6875454.1"/>
    </source>
</evidence>
<reference evidence="2" key="1">
    <citation type="submission" date="2020-12" db="EMBL/GenBank/DDBJ databases">
        <title>Clostridium thailandense sp. nov., a novel acetogenic bacterium isolated from peat land soil in Thailand.</title>
        <authorList>
            <person name="Chaikitkaew S."/>
            <person name="Birkeland N.K."/>
        </authorList>
    </citation>
    <scope>NUCLEOTIDE SEQUENCE</scope>
    <source>
        <strain evidence="2">DSM 17425</strain>
    </source>
</reference>
<proteinExistence type="predicted"/>
<dbReference type="AlphaFoldDB" id="A0A934I264"/>
<name>A0A934I264_9CLOT</name>
<dbReference type="RefSeq" id="WP_211144799.1">
    <property type="nucleotide sequence ID" value="NZ_JAEEGB010000045.1"/>
</dbReference>
<feature type="chain" id="PRO_5037749362" evidence="1">
    <location>
        <begin position="24"/>
        <end position="517"/>
    </location>
</feature>
<organism evidence="2 3">
    <name type="scientific">Clostridium aciditolerans</name>
    <dbReference type="NCBI Taxonomy" id="339861"/>
    <lineage>
        <taxon>Bacteria</taxon>
        <taxon>Bacillati</taxon>
        <taxon>Bacillota</taxon>
        <taxon>Clostridia</taxon>
        <taxon>Eubacteriales</taxon>
        <taxon>Clostridiaceae</taxon>
        <taxon>Clostridium</taxon>
    </lineage>
</organism>
<gene>
    <name evidence="2" type="ORF">I6U51_22535</name>
</gene>
<dbReference type="PANTHER" id="PTHR30032">
    <property type="entry name" value="N-ACETYLMURAMOYL-L-ALANINE AMIDASE-RELATED"/>
    <property type="match status" value="1"/>
</dbReference>
<dbReference type="Pfam" id="PF04122">
    <property type="entry name" value="CW_binding_2"/>
    <property type="match status" value="3"/>
</dbReference>
<dbReference type="EMBL" id="JAEEGB010000045">
    <property type="protein sequence ID" value="MBI6875454.1"/>
    <property type="molecule type" value="Genomic_DNA"/>
</dbReference>
<evidence type="ECO:0000256" key="1">
    <source>
        <dbReference type="SAM" id="SignalP"/>
    </source>
</evidence>
<comment type="caution">
    <text evidence="2">The sequence shown here is derived from an EMBL/GenBank/DDBJ whole genome shotgun (WGS) entry which is preliminary data.</text>
</comment>
<dbReference type="InterPro" id="IPR007253">
    <property type="entry name" value="Cell_wall-bd_2"/>
</dbReference>
<evidence type="ECO:0000313" key="3">
    <source>
        <dbReference type="Proteomes" id="UP000622687"/>
    </source>
</evidence>
<dbReference type="Proteomes" id="UP000622687">
    <property type="component" value="Unassembled WGS sequence"/>
</dbReference>
<dbReference type="Gene3D" id="3.40.50.12090">
    <property type="match status" value="3"/>
</dbReference>
<keyword evidence="3" id="KW-1185">Reference proteome</keyword>